<comment type="function">
    <text evidence="18">Broad spectrum monooxygenase that catalyzes the oxygenation of a wide variety of nitrogen- and sulfur-containing compounds including xenobiotics. Catalyzes the S-oxygenation of hypotaurine to produce taurine, an organic osmolyte involved in cell volume regulation as well as a variety of cytoprotective and developmental processes. In vitro, catalyzes the N-oxygenation of trimethylamine (TMA) to produce trimethylamine N-oxide (TMAO) and could therefore participate to the detoxification of this compound that is generated by the action of gut microbiota from dietary precursors such as choline, choline containing compounds, betaine or L-carnitine.</text>
</comment>
<comment type="catalytic activity">
    <reaction evidence="22">
        <text>N,N-dimethylaniline + NADPH + O2 + H(+) = N,N-dimethylaniline N-oxide + NADP(+) + H2O</text>
        <dbReference type="Rhea" id="RHEA:24468"/>
        <dbReference type="ChEBI" id="CHEBI:15377"/>
        <dbReference type="ChEBI" id="CHEBI:15378"/>
        <dbReference type="ChEBI" id="CHEBI:15379"/>
        <dbReference type="ChEBI" id="CHEBI:16269"/>
        <dbReference type="ChEBI" id="CHEBI:17735"/>
        <dbReference type="ChEBI" id="CHEBI:57783"/>
        <dbReference type="ChEBI" id="CHEBI:58349"/>
        <dbReference type="EC" id="1.14.13.8"/>
    </reaction>
    <physiologicalReaction direction="left-to-right" evidence="22">
        <dbReference type="Rhea" id="RHEA:24469"/>
    </physiologicalReaction>
</comment>
<evidence type="ECO:0000256" key="3">
    <source>
        <dbReference type="ARBA" id="ARBA00009183"/>
    </source>
</evidence>
<keyword evidence="7" id="KW-0274">FAD</keyword>
<evidence type="ECO:0000256" key="21">
    <source>
        <dbReference type="ARBA" id="ARBA00048088"/>
    </source>
</evidence>
<evidence type="ECO:0000256" key="22">
    <source>
        <dbReference type="ARBA" id="ARBA00049443"/>
    </source>
</evidence>
<evidence type="ECO:0000256" key="15">
    <source>
        <dbReference type="ARBA" id="ARBA00034536"/>
    </source>
</evidence>
<dbReference type="GO" id="GO:0034899">
    <property type="term" value="F:trimethylamine monooxygenase activity"/>
    <property type="evidence" value="ECO:0007669"/>
    <property type="project" value="UniProtKB-EC"/>
</dbReference>
<keyword evidence="24" id="KW-1185">Reference proteome</keyword>
<dbReference type="PANTHER" id="PTHR23023">
    <property type="entry name" value="DIMETHYLANILINE MONOOXYGENASE"/>
    <property type="match status" value="1"/>
</dbReference>
<dbReference type="Gene3D" id="3.50.50.60">
    <property type="entry name" value="FAD/NAD(P)-binding domain"/>
    <property type="match status" value="2"/>
</dbReference>
<comment type="similarity">
    <text evidence="3">Belongs to the FMO family.</text>
</comment>
<keyword evidence="12" id="KW-0472">Membrane</keyword>
<evidence type="ECO:0000256" key="4">
    <source>
        <dbReference type="ARBA" id="ARBA00022630"/>
    </source>
</evidence>
<accession>A0A7R9PY43</accession>
<evidence type="ECO:0000256" key="19">
    <source>
        <dbReference type="ARBA" id="ARBA00047338"/>
    </source>
</evidence>
<keyword evidence="9" id="KW-1133">Transmembrane helix</keyword>
<dbReference type="GO" id="GO:0050661">
    <property type="term" value="F:NADP binding"/>
    <property type="evidence" value="ECO:0007669"/>
    <property type="project" value="InterPro"/>
</dbReference>
<dbReference type="EMBL" id="OC857355">
    <property type="protein sequence ID" value="CAD7625064.1"/>
    <property type="molecule type" value="Genomic_DNA"/>
</dbReference>
<evidence type="ECO:0000256" key="16">
    <source>
        <dbReference type="ARBA" id="ARBA00034554"/>
    </source>
</evidence>
<comment type="catalytic activity">
    <reaction evidence="19">
        <text>hypotaurine + NADH + O2 + H(+) = taurine + NAD(+) + H2O</text>
        <dbReference type="Rhea" id="RHEA:74111"/>
        <dbReference type="ChEBI" id="CHEBI:15377"/>
        <dbReference type="ChEBI" id="CHEBI:15378"/>
        <dbReference type="ChEBI" id="CHEBI:15379"/>
        <dbReference type="ChEBI" id="CHEBI:57540"/>
        <dbReference type="ChEBI" id="CHEBI:57853"/>
        <dbReference type="ChEBI" id="CHEBI:57945"/>
        <dbReference type="ChEBI" id="CHEBI:507393"/>
        <dbReference type="EC" id="1.14.13.8"/>
    </reaction>
    <physiologicalReaction direction="left-to-right" evidence="19">
        <dbReference type="Rhea" id="RHEA:74112"/>
    </physiologicalReaction>
</comment>
<dbReference type="InterPro" id="IPR020946">
    <property type="entry name" value="Flavin_mOase-like"/>
</dbReference>
<dbReference type="PRINTS" id="PR00370">
    <property type="entry name" value="FMOXYGENASE"/>
</dbReference>
<dbReference type="EMBL" id="CAJPIZ010002780">
    <property type="protein sequence ID" value="CAG2105494.1"/>
    <property type="molecule type" value="Genomic_DNA"/>
</dbReference>
<comment type="subcellular location">
    <subcellularLocation>
        <location evidence="2">Endoplasmic reticulum membrane</location>
        <topology evidence="2">Single-pass membrane protein</topology>
    </subcellularLocation>
</comment>
<dbReference type="SUPFAM" id="SSF51905">
    <property type="entry name" value="FAD/NAD(P)-binding domain"/>
    <property type="match status" value="3"/>
</dbReference>
<evidence type="ECO:0000256" key="13">
    <source>
        <dbReference type="ARBA" id="ARBA00029725"/>
    </source>
</evidence>
<evidence type="ECO:0000256" key="8">
    <source>
        <dbReference type="ARBA" id="ARBA00022857"/>
    </source>
</evidence>
<evidence type="ECO:0000256" key="9">
    <source>
        <dbReference type="ARBA" id="ARBA00022989"/>
    </source>
</evidence>
<comment type="catalytic activity">
    <reaction evidence="21">
        <text>trimethylamine + NADPH + O2 = trimethylamine N-oxide + NADP(+) + H2O</text>
        <dbReference type="Rhea" id="RHEA:31979"/>
        <dbReference type="ChEBI" id="CHEBI:15377"/>
        <dbReference type="ChEBI" id="CHEBI:15379"/>
        <dbReference type="ChEBI" id="CHEBI:15724"/>
        <dbReference type="ChEBI" id="CHEBI:57783"/>
        <dbReference type="ChEBI" id="CHEBI:58349"/>
        <dbReference type="ChEBI" id="CHEBI:58389"/>
        <dbReference type="EC" id="1.14.13.148"/>
    </reaction>
    <physiologicalReaction direction="left-to-right" evidence="21">
        <dbReference type="Rhea" id="RHEA:31980"/>
    </physiologicalReaction>
</comment>
<name>A0A7R9PY43_9ACAR</name>
<sequence length="705" mass="81381">ESVETPCDAVIYGTGYHISYPFLPDELRPELNANLWLYKGVFNPHLKHAHTLAITSVGLVTGASNPLVEQQSRYFALLMADRCRLPSEKRMLRDNKRQKAYIIKHCPTCDKTAIQMPFIKYLDELGREMGVKPRLWKYAFTDPKLWYRLYFGPCVPYQYRLNGPNAWPDAREAIMTVNHRIRAPFKTRADNYILKTSTIIGAGQSGLGAFNACREQHFDAVVVYERSDSLCGLWANREGNDGLMSCEGCPRLLPTTTLNSSKEMTAYSDFPFPKHYPNYVHHSLMREYLLLYAERIGIKDHVKLRHELIGCQQNADYDRTGQWRLTVRDIDNDRVFDEVFDGVIVCTGRYHRPIIPDIKNRHLYAGRVVHTNALSDTTGFEGQRVVVFGVGNTGIDTAIEMSKVCAKVHLSCRTGCWVWPRVGPHGLPSDVMGLRRWIESLSVGCMYPLASWVATTYINAAIFNHNLYGLKPRHRVFSQSPILSDDLHKLVIRGAIIMKTNIQQFTATGVIFEGETVETPCDAVIYATGYHMSLPYLPDELRPELNPNLKLYKHIFNPHLKHAHTLAITSRITPFGAALPTLEQQSRYFALLMADRCRLPSEKRMLRDIKRWKAWVIRHYPTYDKYSTYFRYIKYMDELADEMGVKPRLWKYAFTDPKLWWRLYFGPCVSYQYRLNGPNAWPDAREAIMTVNHRIRAPFKTYAHN</sequence>
<keyword evidence="10" id="KW-0560">Oxidoreductase</keyword>
<evidence type="ECO:0000256" key="14">
    <source>
        <dbReference type="ARBA" id="ARBA00034528"/>
    </source>
</evidence>
<dbReference type="InterPro" id="IPR000960">
    <property type="entry name" value="Flavin_mOase"/>
</dbReference>
<dbReference type="InterPro" id="IPR050346">
    <property type="entry name" value="FMO-like"/>
</dbReference>
<evidence type="ECO:0000256" key="5">
    <source>
        <dbReference type="ARBA" id="ARBA00022692"/>
    </source>
</evidence>
<evidence type="ECO:0000256" key="20">
    <source>
        <dbReference type="ARBA" id="ARBA00048041"/>
    </source>
</evidence>
<evidence type="ECO:0000256" key="1">
    <source>
        <dbReference type="ARBA" id="ARBA00001974"/>
    </source>
</evidence>
<dbReference type="Proteomes" id="UP000759131">
    <property type="component" value="Unassembled WGS sequence"/>
</dbReference>
<keyword evidence="4" id="KW-0285">Flavoprotein</keyword>
<organism evidence="23">
    <name type="scientific">Medioppia subpectinata</name>
    <dbReference type="NCBI Taxonomy" id="1979941"/>
    <lineage>
        <taxon>Eukaryota</taxon>
        <taxon>Metazoa</taxon>
        <taxon>Ecdysozoa</taxon>
        <taxon>Arthropoda</taxon>
        <taxon>Chelicerata</taxon>
        <taxon>Arachnida</taxon>
        <taxon>Acari</taxon>
        <taxon>Acariformes</taxon>
        <taxon>Sarcoptiformes</taxon>
        <taxon>Oribatida</taxon>
        <taxon>Brachypylina</taxon>
        <taxon>Oppioidea</taxon>
        <taxon>Oppiidae</taxon>
        <taxon>Medioppia</taxon>
    </lineage>
</organism>
<keyword evidence="8" id="KW-0521">NADP</keyword>
<evidence type="ECO:0000313" key="23">
    <source>
        <dbReference type="EMBL" id="CAD7625064.1"/>
    </source>
</evidence>
<proteinExistence type="inferred from homology"/>
<protein>
    <recommendedName>
        <fullName evidence="15">Flavin-containing monooxygenase 1</fullName>
        <ecNumber evidence="14">1.14.13.148</ecNumber>
    </recommendedName>
    <alternativeName>
        <fullName evidence="17">Dimethylaniline monooxygenase [N-oxide-forming] 1</fullName>
    </alternativeName>
    <alternativeName>
        <fullName evidence="13">Dimethylaniline oxidase 1</fullName>
    </alternativeName>
    <alternativeName>
        <fullName evidence="16">Trimethylamine monooxygenase</fullName>
    </alternativeName>
</protein>
<dbReference type="GO" id="GO:0005789">
    <property type="term" value="C:endoplasmic reticulum membrane"/>
    <property type="evidence" value="ECO:0007669"/>
    <property type="project" value="UniProtKB-SubCell"/>
</dbReference>
<comment type="catalytic activity">
    <reaction evidence="20">
        <text>hypotaurine + NADPH + O2 + H(+) = taurine + NADP(+) + H2O</text>
        <dbReference type="Rhea" id="RHEA:69819"/>
        <dbReference type="ChEBI" id="CHEBI:15377"/>
        <dbReference type="ChEBI" id="CHEBI:15378"/>
        <dbReference type="ChEBI" id="CHEBI:15379"/>
        <dbReference type="ChEBI" id="CHEBI:57783"/>
        <dbReference type="ChEBI" id="CHEBI:57853"/>
        <dbReference type="ChEBI" id="CHEBI:58349"/>
        <dbReference type="ChEBI" id="CHEBI:507393"/>
        <dbReference type="EC" id="1.14.13.8"/>
    </reaction>
    <physiologicalReaction direction="left-to-right" evidence="20">
        <dbReference type="Rhea" id="RHEA:69820"/>
    </physiologicalReaction>
</comment>
<dbReference type="GO" id="GO:0050660">
    <property type="term" value="F:flavin adenine dinucleotide binding"/>
    <property type="evidence" value="ECO:0007669"/>
    <property type="project" value="InterPro"/>
</dbReference>
<evidence type="ECO:0000256" key="11">
    <source>
        <dbReference type="ARBA" id="ARBA00023033"/>
    </source>
</evidence>
<feature type="non-terminal residue" evidence="23">
    <location>
        <position position="1"/>
    </location>
</feature>
<dbReference type="OrthoDB" id="6511865at2759"/>
<dbReference type="AlphaFoldDB" id="A0A7R9PY43"/>
<dbReference type="EC" id="1.14.13.148" evidence="14"/>
<dbReference type="Pfam" id="PF00743">
    <property type="entry name" value="FMO-like"/>
    <property type="match status" value="2"/>
</dbReference>
<dbReference type="InterPro" id="IPR036188">
    <property type="entry name" value="FAD/NAD-bd_sf"/>
</dbReference>
<gene>
    <name evidence="23" type="ORF">OSB1V03_LOCUS5500</name>
</gene>
<feature type="non-terminal residue" evidence="23">
    <location>
        <position position="705"/>
    </location>
</feature>
<evidence type="ECO:0000256" key="7">
    <source>
        <dbReference type="ARBA" id="ARBA00022827"/>
    </source>
</evidence>
<evidence type="ECO:0000256" key="10">
    <source>
        <dbReference type="ARBA" id="ARBA00023002"/>
    </source>
</evidence>
<comment type="cofactor">
    <cofactor evidence="1">
        <name>FAD</name>
        <dbReference type="ChEBI" id="CHEBI:57692"/>
    </cofactor>
</comment>
<keyword evidence="6" id="KW-0256">Endoplasmic reticulum</keyword>
<keyword evidence="11" id="KW-0503">Monooxygenase</keyword>
<keyword evidence="5" id="KW-0812">Transmembrane</keyword>
<evidence type="ECO:0000256" key="12">
    <source>
        <dbReference type="ARBA" id="ARBA00023136"/>
    </source>
</evidence>
<dbReference type="FunFam" id="3.50.50.60:FF:000159">
    <property type="entry name" value="Dimethylaniline monooxygenase [N-oxide-forming]"/>
    <property type="match status" value="1"/>
</dbReference>
<evidence type="ECO:0000256" key="17">
    <source>
        <dbReference type="ARBA" id="ARBA00034561"/>
    </source>
</evidence>
<evidence type="ECO:0000256" key="6">
    <source>
        <dbReference type="ARBA" id="ARBA00022824"/>
    </source>
</evidence>
<dbReference type="GO" id="GO:0004499">
    <property type="term" value="F:N,N-dimethylaniline monooxygenase activity"/>
    <property type="evidence" value="ECO:0007669"/>
    <property type="project" value="InterPro"/>
</dbReference>
<reference evidence="23" key="1">
    <citation type="submission" date="2020-11" db="EMBL/GenBank/DDBJ databases">
        <authorList>
            <person name="Tran Van P."/>
        </authorList>
    </citation>
    <scope>NUCLEOTIDE SEQUENCE</scope>
</reference>
<evidence type="ECO:0000256" key="2">
    <source>
        <dbReference type="ARBA" id="ARBA00004389"/>
    </source>
</evidence>
<evidence type="ECO:0000256" key="18">
    <source>
        <dbReference type="ARBA" id="ARBA00045957"/>
    </source>
</evidence>
<evidence type="ECO:0000313" key="24">
    <source>
        <dbReference type="Proteomes" id="UP000759131"/>
    </source>
</evidence>